<dbReference type="EMBL" id="CM047947">
    <property type="protein sequence ID" value="KAI9897059.1"/>
    <property type="molecule type" value="Genomic_DNA"/>
</dbReference>
<evidence type="ECO:0000313" key="2">
    <source>
        <dbReference type="Proteomes" id="UP001163324"/>
    </source>
</evidence>
<protein>
    <submittedName>
        <fullName evidence="1">Uncharacterized protein</fullName>
    </submittedName>
</protein>
<gene>
    <name evidence="1" type="ORF">N3K66_008081</name>
</gene>
<organism evidence="1 2">
    <name type="scientific">Trichothecium roseum</name>
    <dbReference type="NCBI Taxonomy" id="47278"/>
    <lineage>
        <taxon>Eukaryota</taxon>
        <taxon>Fungi</taxon>
        <taxon>Dikarya</taxon>
        <taxon>Ascomycota</taxon>
        <taxon>Pezizomycotina</taxon>
        <taxon>Sordariomycetes</taxon>
        <taxon>Hypocreomycetidae</taxon>
        <taxon>Hypocreales</taxon>
        <taxon>Hypocreales incertae sedis</taxon>
        <taxon>Trichothecium</taxon>
    </lineage>
</organism>
<sequence>MLSRRLATAARMTTTGMRPTAMRSSPMLKLPAMMQTARTYADKMVQVPQMAESISEGTLKQFSKGIGEYVEADEEIATIETDKIDVAVNAPQAGTIREFLVSEEDTVVVGQEILRLELGGAPPEKSEAPKQESQSTQESNPEEKTESKPEPKKEESKPEPPKQESKPAPPPKKESKPAPSKEGSASLAPTPGNRDERRVKMNRMRLRIAERLKQSQNTAASLTTFNEVDMSNIMEFRKLYKDDILKKTGVKLGFMSAFAKASVLAVRDIPAVNASIEGPNGGDTIVYRDYVDISVAVATEKGLVTPVVRNVESLDMVGIEKSIADMGKKARDNKLTIEDMAGGTFTISNGGVFGSLMGTPIINLPQSAVLGLHAIKERPVAVNGKVEIRPMMYLALTYDHRLLDGREAVQFLVKIKEYIEDPRRMLL</sequence>
<evidence type="ECO:0000313" key="1">
    <source>
        <dbReference type="EMBL" id="KAI9897059.1"/>
    </source>
</evidence>
<proteinExistence type="predicted"/>
<dbReference type="Proteomes" id="UP001163324">
    <property type="component" value="Chromosome 8"/>
</dbReference>
<name>A0ACC0UU75_9HYPO</name>
<keyword evidence="2" id="KW-1185">Reference proteome</keyword>
<comment type="caution">
    <text evidence="1">The sequence shown here is derived from an EMBL/GenBank/DDBJ whole genome shotgun (WGS) entry which is preliminary data.</text>
</comment>
<reference evidence="1" key="1">
    <citation type="submission" date="2022-10" db="EMBL/GenBank/DDBJ databases">
        <title>Complete Genome of Trichothecium roseum strain YXFP-22015, a Plant Pathogen Isolated from Citrus.</title>
        <authorList>
            <person name="Wang Y."/>
            <person name="Zhu L."/>
        </authorList>
    </citation>
    <scope>NUCLEOTIDE SEQUENCE</scope>
    <source>
        <strain evidence="1">YXFP-22015</strain>
    </source>
</reference>
<accession>A0ACC0UU75</accession>